<comment type="caution">
    <text evidence="2">The sequence shown here is derived from an EMBL/GenBank/DDBJ whole genome shotgun (WGS) entry which is preliminary data.</text>
</comment>
<keyword evidence="1" id="KW-0472">Membrane</keyword>
<dbReference type="AlphaFoldDB" id="A0A0L6U4A6"/>
<keyword evidence="1" id="KW-0812">Transmembrane</keyword>
<sequence>MNYFISILSSFNPLFFVLFVLALVIIGKAIFTFKSFPELRGKAIREMVVGGFFSILILGLFVVVPLISGITIKNNELSLRLPSGMTFVTYTGDTVLSATLIDIETQPQYAIKSKVVGTEMRNYREGIFKLENGTEAQVFLNGTKAIYVETTGTPLILGPDHFDQFLKSFSENIKPIQ</sequence>
<gene>
    <name evidence="2" type="ORF">AKG39_03320</name>
</gene>
<dbReference type="Proteomes" id="UP000036873">
    <property type="component" value="Unassembled WGS sequence"/>
</dbReference>
<keyword evidence="3" id="KW-1185">Reference proteome</keyword>
<dbReference type="OrthoDB" id="1778146at2"/>
<evidence type="ECO:0000256" key="1">
    <source>
        <dbReference type="SAM" id="Phobius"/>
    </source>
</evidence>
<feature type="transmembrane region" description="Helical" evidence="1">
    <location>
        <begin position="12"/>
        <end position="31"/>
    </location>
</feature>
<name>A0A0L6U4A6_9FIRM</name>
<accession>A0A0L6U4A6</accession>
<reference evidence="3" key="1">
    <citation type="submission" date="2015-07" db="EMBL/GenBank/DDBJ databases">
        <title>Draft genome sequence of Acetobacterium bakii DSM 8293, a potential psychrophilic chemical producer through syngas fermentation.</title>
        <authorList>
            <person name="Song Y."/>
            <person name="Hwang S."/>
            <person name="Cho B.-K."/>
        </authorList>
    </citation>
    <scope>NUCLEOTIDE SEQUENCE [LARGE SCALE GENOMIC DNA]</scope>
    <source>
        <strain evidence="3">DSM 8239</strain>
    </source>
</reference>
<evidence type="ECO:0000313" key="3">
    <source>
        <dbReference type="Proteomes" id="UP000036873"/>
    </source>
</evidence>
<dbReference type="STRING" id="52689.AKG39_03320"/>
<evidence type="ECO:0000313" key="2">
    <source>
        <dbReference type="EMBL" id="KNZ43187.1"/>
    </source>
</evidence>
<dbReference type="RefSeq" id="WP_050738932.1">
    <property type="nucleotide sequence ID" value="NZ_LGYO01000007.1"/>
</dbReference>
<protein>
    <submittedName>
        <fullName evidence="2">Uncharacterized protein</fullName>
    </submittedName>
</protein>
<organism evidence="2 3">
    <name type="scientific">Acetobacterium bakii</name>
    <dbReference type="NCBI Taxonomy" id="52689"/>
    <lineage>
        <taxon>Bacteria</taxon>
        <taxon>Bacillati</taxon>
        <taxon>Bacillota</taxon>
        <taxon>Clostridia</taxon>
        <taxon>Eubacteriales</taxon>
        <taxon>Eubacteriaceae</taxon>
        <taxon>Acetobacterium</taxon>
    </lineage>
</organism>
<dbReference type="EMBL" id="LGYO01000007">
    <property type="protein sequence ID" value="KNZ43187.1"/>
    <property type="molecule type" value="Genomic_DNA"/>
</dbReference>
<proteinExistence type="predicted"/>
<keyword evidence="1" id="KW-1133">Transmembrane helix</keyword>
<feature type="transmembrane region" description="Helical" evidence="1">
    <location>
        <begin position="51"/>
        <end position="72"/>
    </location>
</feature>